<dbReference type="InterPro" id="IPR053018">
    <property type="entry name" value="Elsinochrome_Biosynth-Asso"/>
</dbReference>
<reference evidence="3 4" key="1">
    <citation type="submission" date="2020-05" db="EMBL/GenBank/DDBJ databases">
        <title>Identification and distribution of gene clusters putatively required for synthesis of sphingolipid metabolism inhibitors in phylogenetically diverse species of the filamentous fungus Fusarium.</title>
        <authorList>
            <person name="Kim H.-S."/>
            <person name="Busman M."/>
            <person name="Brown D.W."/>
            <person name="Divon H."/>
            <person name="Uhlig S."/>
            <person name="Proctor R.H."/>
        </authorList>
    </citation>
    <scope>NUCLEOTIDE SEQUENCE [LARGE SCALE GENOMIC DNA]</scope>
    <source>
        <strain evidence="3 4">NRRL 25196</strain>
    </source>
</reference>
<feature type="region of interest" description="Disordered" evidence="1">
    <location>
        <begin position="348"/>
        <end position="368"/>
    </location>
</feature>
<feature type="transmembrane region" description="Helical" evidence="2">
    <location>
        <begin position="165"/>
        <end position="190"/>
    </location>
</feature>
<gene>
    <name evidence="3" type="ORF">FNAPI_2469</name>
</gene>
<feature type="compositionally biased region" description="Basic and acidic residues" evidence="1">
    <location>
        <begin position="239"/>
        <end position="249"/>
    </location>
</feature>
<feature type="transmembrane region" description="Helical" evidence="2">
    <location>
        <begin position="414"/>
        <end position="432"/>
    </location>
</feature>
<comment type="caution">
    <text evidence="3">The sequence shown here is derived from an EMBL/GenBank/DDBJ whole genome shotgun (WGS) entry which is preliminary data.</text>
</comment>
<keyword evidence="2" id="KW-0812">Transmembrane</keyword>
<evidence type="ECO:0000256" key="2">
    <source>
        <dbReference type="SAM" id="Phobius"/>
    </source>
</evidence>
<feature type="transmembrane region" description="Helical" evidence="2">
    <location>
        <begin position="28"/>
        <end position="50"/>
    </location>
</feature>
<accession>A0A8H5NFX2</accession>
<dbReference type="PANTHER" id="PTHR37577:SF1">
    <property type="entry name" value="INTEGRAL MEMBRANE PROTEIN"/>
    <property type="match status" value="1"/>
</dbReference>
<evidence type="ECO:0000313" key="4">
    <source>
        <dbReference type="Proteomes" id="UP000574317"/>
    </source>
</evidence>
<keyword evidence="2" id="KW-1133">Transmembrane helix</keyword>
<proteinExistence type="predicted"/>
<evidence type="ECO:0000313" key="3">
    <source>
        <dbReference type="EMBL" id="KAF5563859.1"/>
    </source>
</evidence>
<protein>
    <submittedName>
        <fullName evidence="3">Uncharacterized protein</fullName>
    </submittedName>
</protein>
<evidence type="ECO:0000256" key="1">
    <source>
        <dbReference type="SAM" id="MobiDB-lite"/>
    </source>
</evidence>
<dbReference type="PANTHER" id="PTHR37577">
    <property type="entry name" value="INTEGRAL MEMBRANE PROTEIN"/>
    <property type="match status" value="1"/>
</dbReference>
<keyword evidence="4" id="KW-1185">Reference proteome</keyword>
<feature type="compositionally biased region" description="Polar residues" evidence="1">
    <location>
        <begin position="350"/>
        <end position="361"/>
    </location>
</feature>
<dbReference type="EMBL" id="JAAOAO010000082">
    <property type="protein sequence ID" value="KAF5563859.1"/>
    <property type="molecule type" value="Genomic_DNA"/>
</dbReference>
<keyword evidence="2" id="KW-0472">Membrane</keyword>
<feature type="transmembrane region" description="Helical" evidence="2">
    <location>
        <begin position="101"/>
        <end position="123"/>
    </location>
</feature>
<feature type="region of interest" description="Disordered" evidence="1">
    <location>
        <begin position="239"/>
        <end position="269"/>
    </location>
</feature>
<dbReference type="AlphaFoldDB" id="A0A8H5NFX2"/>
<feature type="transmembrane region" description="Helical" evidence="2">
    <location>
        <begin position="438"/>
        <end position="458"/>
    </location>
</feature>
<feature type="transmembrane region" description="Helical" evidence="2">
    <location>
        <begin position="210"/>
        <end position="233"/>
    </location>
</feature>
<organism evidence="3 4">
    <name type="scientific">Fusarium napiforme</name>
    <dbReference type="NCBI Taxonomy" id="42672"/>
    <lineage>
        <taxon>Eukaryota</taxon>
        <taxon>Fungi</taxon>
        <taxon>Dikarya</taxon>
        <taxon>Ascomycota</taxon>
        <taxon>Pezizomycotina</taxon>
        <taxon>Sordariomycetes</taxon>
        <taxon>Hypocreomycetidae</taxon>
        <taxon>Hypocreales</taxon>
        <taxon>Nectriaceae</taxon>
        <taxon>Fusarium</taxon>
        <taxon>Fusarium fujikuroi species complex</taxon>
    </lineage>
</organism>
<sequence length="516" mass="56718">MDCSPSKLRRLVSDEEVEFDADIAGPGVLAAFLVTSLIALATLILAFLTLSVPECLLNSGDAVIAAGARRTYRRLRAKFPKTKRTKVVESRTERTHAFMSFMIAISDQILVSQASILIAALIIHDDITIYSANIVIALGCLASTVHLGSFPFYIDRIKDHSSAKLIRVLAMVTGSGMLVFMLIVQLSYTWDMESHVYFTCTLHDYRMSDGFVTGIFVPVAVLYGTYDIVQLLYREQPVDDKSNGPDSKGRTPVARRNRPDFDDQQAPDNEGIELQTLARLEDQTIPESHQEHSDIEVESSPNEMGFGQVVPLALLALPILAAMEGRADYKQKLKSIEKANVDQAHLETPVTGNSGFQSSGQPPARRQNMPAERDIANIQAVQEILNKRSKDIGYPELYNWLTGDNLTNAPNLQMAVWVHVAVMFTISTLLGFSMACDIAYINSILVTILVILAARRLAGLLSVELEMRSCPIIVDYLGCADPLPDRLFGSHGERMAMGQAAGDVGENLEEEGGQEV</sequence>
<name>A0A8H5NFX2_9HYPO</name>
<feature type="transmembrane region" description="Helical" evidence="2">
    <location>
        <begin position="129"/>
        <end position="153"/>
    </location>
</feature>
<dbReference type="Proteomes" id="UP000574317">
    <property type="component" value="Unassembled WGS sequence"/>
</dbReference>